<dbReference type="InterPro" id="IPR046552">
    <property type="entry name" value="DUF6706"/>
</dbReference>
<organism evidence="1 2">
    <name type="scientific">Chryseobacterium bernardetii</name>
    <dbReference type="NCBI Taxonomy" id="1241978"/>
    <lineage>
        <taxon>Bacteria</taxon>
        <taxon>Pseudomonadati</taxon>
        <taxon>Bacteroidota</taxon>
        <taxon>Flavobacteriia</taxon>
        <taxon>Flavobacteriales</taxon>
        <taxon>Weeksellaceae</taxon>
        <taxon>Chryseobacterium group</taxon>
        <taxon>Chryseobacterium</taxon>
    </lineage>
</organism>
<accession>A0A3G6T2C0</accession>
<protein>
    <submittedName>
        <fullName evidence="1">Uncharacterized protein</fullName>
    </submittedName>
</protein>
<proteinExistence type="predicted"/>
<dbReference type="AlphaFoldDB" id="A0A3G6T2C0"/>
<dbReference type="GeneID" id="99063699"/>
<dbReference type="RefSeq" id="WP_123868732.1">
    <property type="nucleotide sequence ID" value="NZ_CP033932.1"/>
</dbReference>
<dbReference type="Proteomes" id="UP000271193">
    <property type="component" value="Chromosome"/>
</dbReference>
<dbReference type="EMBL" id="CP033932">
    <property type="protein sequence ID" value="AZB23595.1"/>
    <property type="molecule type" value="Genomic_DNA"/>
</dbReference>
<reference evidence="2" key="1">
    <citation type="submission" date="2018-11" db="EMBL/GenBank/DDBJ databases">
        <title>Proposal to divide the Flavobacteriaceae and reorganize its genera based on Amino Acid Identity values calculated from whole genome sequences.</title>
        <authorList>
            <person name="Nicholson A.C."/>
            <person name="Gulvik C.A."/>
            <person name="Whitney A.M."/>
            <person name="Humrighouse B.W."/>
            <person name="Bell M."/>
            <person name="Holmes B."/>
            <person name="Steigerwalt A.G."/>
            <person name="Villarma A."/>
            <person name="Sheth M."/>
            <person name="Batra D."/>
            <person name="Pryor J."/>
            <person name="Bernardet J.-F."/>
            <person name="Hugo C."/>
            <person name="Kampfer P."/>
            <person name="Newman J."/>
            <person name="McQuiston J.R."/>
        </authorList>
    </citation>
    <scope>NUCLEOTIDE SEQUENCE [LARGE SCALE GENOMIC DNA]</scope>
    <source>
        <strain evidence="2">G0229</strain>
    </source>
</reference>
<name>A0A3G6T2C0_9FLAO</name>
<gene>
    <name evidence="1" type="ORF">EG339_02645</name>
</gene>
<dbReference type="Pfam" id="PF20449">
    <property type="entry name" value="DUF6706"/>
    <property type="match status" value="1"/>
</dbReference>
<dbReference type="KEGG" id="cben:EG339_02645"/>
<evidence type="ECO:0000313" key="1">
    <source>
        <dbReference type="EMBL" id="AZB23595.1"/>
    </source>
</evidence>
<sequence>MAIVTNKDYFKSKLNRLSITMSDADLDIFFASKQIDESGILDKPDEMDIAFTEIVLELLAKPDISEDSYSVKWDRKALERWYSIECKRLGISDLLKDSDLEVKDISFLA</sequence>
<evidence type="ECO:0000313" key="2">
    <source>
        <dbReference type="Proteomes" id="UP000271193"/>
    </source>
</evidence>
<keyword evidence="2" id="KW-1185">Reference proteome</keyword>